<keyword evidence="2 4" id="KW-0689">Ribosomal protein</keyword>
<dbReference type="Proteomes" id="UP000269410">
    <property type="component" value="Unassembled WGS sequence"/>
</dbReference>
<dbReference type="NCBIfam" id="NF003698">
    <property type="entry name" value="PRK05309.1"/>
    <property type="match status" value="1"/>
</dbReference>
<keyword evidence="3 4" id="KW-0687">Ribonucleoprotein</keyword>
<accession>A0A3M0Z122</accession>
<dbReference type="GO" id="GO:0003735">
    <property type="term" value="F:structural constituent of ribosome"/>
    <property type="evidence" value="ECO:0007669"/>
    <property type="project" value="InterPro"/>
</dbReference>
<dbReference type="Pfam" id="PF00411">
    <property type="entry name" value="Ribosomal_S11"/>
    <property type="match status" value="1"/>
</dbReference>
<evidence type="ECO:0000256" key="2">
    <source>
        <dbReference type="ARBA" id="ARBA00022980"/>
    </source>
</evidence>
<name>A0A3M0Z122_9BACT</name>
<dbReference type="InterPro" id="IPR001971">
    <property type="entry name" value="Ribosomal_uS11"/>
</dbReference>
<dbReference type="InterPro" id="IPR036967">
    <property type="entry name" value="Ribosomal_uS11_sf"/>
</dbReference>
<evidence type="ECO:0000256" key="3">
    <source>
        <dbReference type="ARBA" id="ARBA00023274"/>
    </source>
</evidence>
<evidence type="ECO:0000313" key="5">
    <source>
        <dbReference type="EMBL" id="RMD76731.1"/>
    </source>
</evidence>
<keyword evidence="4" id="KW-0694">RNA-binding</keyword>
<dbReference type="GO" id="GO:1990904">
    <property type="term" value="C:ribonucleoprotein complex"/>
    <property type="evidence" value="ECO:0007669"/>
    <property type="project" value="UniProtKB-KW"/>
</dbReference>
<dbReference type="GO" id="GO:0005840">
    <property type="term" value="C:ribosome"/>
    <property type="evidence" value="ECO:0007669"/>
    <property type="project" value="UniProtKB-KW"/>
</dbReference>
<evidence type="ECO:0000256" key="4">
    <source>
        <dbReference type="HAMAP-Rule" id="MF_01310"/>
    </source>
</evidence>
<comment type="similarity">
    <text evidence="1 4">Belongs to the universal ribosomal protein uS11 family.</text>
</comment>
<dbReference type="GO" id="GO:0019843">
    <property type="term" value="F:rRNA binding"/>
    <property type="evidence" value="ECO:0007669"/>
    <property type="project" value="UniProtKB-UniRule"/>
</dbReference>
<comment type="caution">
    <text evidence="5">The sequence shown here is derived from an EMBL/GenBank/DDBJ whole genome shotgun (WGS) entry which is preliminary data.</text>
</comment>
<gene>
    <name evidence="4" type="primary">rpsK</name>
    <name evidence="5" type="ORF">D6810_03125</name>
</gene>
<organism evidence="5 6">
    <name type="scientific">Candidatus Dojkabacteria bacterium</name>
    <dbReference type="NCBI Taxonomy" id="2099670"/>
    <lineage>
        <taxon>Bacteria</taxon>
        <taxon>Candidatus Dojkabacteria</taxon>
    </lineage>
</organism>
<dbReference type="EMBL" id="RFKV01000104">
    <property type="protein sequence ID" value="RMD76731.1"/>
    <property type="molecule type" value="Genomic_DNA"/>
</dbReference>
<keyword evidence="4" id="KW-0699">rRNA-binding</keyword>
<protein>
    <recommendedName>
        <fullName evidence="4">Small ribosomal subunit protein uS11</fullName>
    </recommendedName>
</protein>
<dbReference type="PANTHER" id="PTHR11759">
    <property type="entry name" value="40S RIBOSOMAL PROTEIN S14/30S RIBOSOMAL PROTEIN S11"/>
    <property type="match status" value="1"/>
</dbReference>
<comment type="function">
    <text evidence="4">Located on the platform of the 30S subunit, it bridges several disparate RNA helices of the 16S rRNA. Forms part of the Shine-Dalgarno cleft in the 70S ribosome.</text>
</comment>
<comment type="subunit">
    <text evidence="4">Part of the 30S ribosomal subunit. Interacts with proteins S7 and S18. Binds to IF-3.</text>
</comment>
<reference evidence="5 6" key="1">
    <citation type="submission" date="2018-10" db="EMBL/GenBank/DDBJ databases">
        <title>Thermophilic Lithotrophy and Phototrophy in an Intertidal, Iron-rich, Geothermal Spring.</title>
        <authorList>
            <person name="Ward L.M."/>
            <person name="Idei A."/>
            <person name="Nakagawa M."/>
            <person name="Ueno Y."/>
            <person name="Fischer W."/>
            <person name="Mcglynn S.E."/>
        </authorList>
    </citation>
    <scope>NUCLEOTIDE SEQUENCE [LARGE SCALE GENOMIC DNA]</scope>
    <source>
        <strain evidence="5">J137</strain>
    </source>
</reference>
<dbReference type="PIRSF" id="PIRSF002131">
    <property type="entry name" value="Ribosomal_S11"/>
    <property type="match status" value="1"/>
</dbReference>
<dbReference type="Gene3D" id="3.30.420.80">
    <property type="entry name" value="Ribosomal protein S11"/>
    <property type="match status" value="1"/>
</dbReference>
<proteinExistence type="inferred from homology"/>
<dbReference type="SUPFAM" id="SSF53137">
    <property type="entry name" value="Translational machinery components"/>
    <property type="match status" value="1"/>
</dbReference>
<evidence type="ECO:0000256" key="1">
    <source>
        <dbReference type="ARBA" id="ARBA00006194"/>
    </source>
</evidence>
<dbReference type="HAMAP" id="MF_01310">
    <property type="entry name" value="Ribosomal_uS11"/>
    <property type="match status" value="1"/>
</dbReference>
<sequence length="136" mass="14423">MADKKIIAKKKELKRKRKVTLSSPKVLFRVRANYNNTIVTVTDLEGNTICSSSCGIVGFKGSKKSTAYASTQAGLDAAVKAISKGAKEADVIVNGVGIGRQAAIRGIRDGGMKITSLLDVTPIPHGGCKPRKKPKK</sequence>
<evidence type="ECO:0000313" key="6">
    <source>
        <dbReference type="Proteomes" id="UP000269410"/>
    </source>
</evidence>
<dbReference type="GO" id="GO:0006412">
    <property type="term" value="P:translation"/>
    <property type="evidence" value="ECO:0007669"/>
    <property type="project" value="UniProtKB-UniRule"/>
</dbReference>
<dbReference type="AlphaFoldDB" id="A0A3M0Z122"/>